<feature type="transmembrane region" description="Helical" evidence="1">
    <location>
        <begin position="216"/>
        <end position="235"/>
    </location>
</feature>
<protein>
    <submittedName>
        <fullName evidence="3">Uncharacterized protein</fullName>
    </submittedName>
</protein>
<feature type="signal peptide" evidence="2">
    <location>
        <begin position="1"/>
        <end position="20"/>
    </location>
</feature>
<keyword evidence="1" id="KW-0812">Transmembrane</keyword>
<accession>A0A6A7AVI1</accession>
<keyword evidence="2" id="KW-0732">Signal</keyword>
<evidence type="ECO:0000313" key="3">
    <source>
        <dbReference type="EMBL" id="KAF2846199.1"/>
    </source>
</evidence>
<proteinExistence type="predicted"/>
<sequence>MAQSTTLYLNLLWIPQPTLTLVSSDATATTFEKGCPFTIISTSTSSPTPTSSDSFYDYHTPEEESQYIDSILSRISREDSTALYETTPTAELGSCIPFTLIQGPETWGFHLTNAEYPGTKDGACTWKGAFTTAAEITCTADWKAPGLDMSFAFTGPQTETLLHQELRANFTAFAVATIVDGQSGAATATPVSGAGSGVAGATGASATQSSGPALRVTKALGAFGAAIGILIFVWLS</sequence>
<name>A0A6A7AVI1_9PLEO</name>
<evidence type="ECO:0000256" key="1">
    <source>
        <dbReference type="SAM" id="Phobius"/>
    </source>
</evidence>
<keyword evidence="1" id="KW-0472">Membrane</keyword>
<gene>
    <name evidence="3" type="ORF">T440DRAFT_472047</name>
</gene>
<dbReference type="Proteomes" id="UP000799423">
    <property type="component" value="Unassembled WGS sequence"/>
</dbReference>
<dbReference type="EMBL" id="MU006337">
    <property type="protein sequence ID" value="KAF2846199.1"/>
    <property type="molecule type" value="Genomic_DNA"/>
</dbReference>
<feature type="chain" id="PRO_5025665408" evidence="2">
    <location>
        <begin position="21"/>
        <end position="236"/>
    </location>
</feature>
<evidence type="ECO:0000256" key="2">
    <source>
        <dbReference type="SAM" id="SignalP"/>
    </source>
</evidence>
<keyword evidence="4" id="KW-1185">Reference proteome</keyword>
<evidence type="ECO:0000313" key="4">
    <source>
        <dbReference type="Proteomes" id="UP000799423"/>
    </source>
</evidence>
<dbReference type="AlphaFoldDB" id="A0A6A7AVI1"/>
<organism evidence="3 4">
    <name type="scientific">Plenodomus tracheiphilus IPT5</name>
    <dbReference type="NCBI Taxonomy" id="1408161"/>
    <lineage>
        <taxon>Eukaryota</taxon>
        <taxon>Fungi</taxon>
        <taxon>Dikarya</taxon>
        <taxon>Ascomycota</taxon>
        <taxon>Pezizomycotina</taxon>
        <taxon>Dothideomycetes</taxon>
        <taxon>Pleosporomycetidae</taxon>
        <taxon>Pleosporales</taxon>
        <taxon>Pleosporineae</taxon>
        <taxon>Leptosphaeriaceae</taxon>
        <taxon>Plenodomus</taxon>
    </lineage>
</organism>
<reference evidence="3" key="1">
    <citation type="submission" date="2020-01" db="EMBL/GenBank/DDBJ databases">
        <authorList>
            <consortium name="DOE Joint Genome Institute"/>
            <person name="Haridas S."/>
            <person name="Albert R."/>
            <person name="Binder M."/>
            <person name="Bloem J."/>
            <person name="Labutti K."/>
            <person name="Salamov A."/>
            <person name="Andreopoulos B."/>
            <person name="Baker S.E."/>
            <person name="Barry K."/>
            <person name="Bills G."/>
            <person name="Bluhm B.H."/>
            <person name="Cannon C."/>
            <person name="Castanera R."/>
            <person name="Culley D.E."/>
            <person name="Daum C."/>
            <person name="Ezra D."/>
            <person name="Gonzalez J.B."/>
            <person name="Henrissat B."/>
            <person name="Kuo A."/>
            <person name="Liang C."/>
            <person name="Lipzen A."/>
            <person name="Lutzoni F."/>
            <person name="Magnuson J."/>
            <person name="Mondo S."/>
            <person name="Nolan M."/>
            <person name="Ohm R."/>
            <person name="Pangilinan J."/>
            <person name="Park H.-J."/>
            <person name="Ramirez L."/>
            <person name="Alfaro M."/>
            <person name="Sun H."/>
            <person name="Tritt A."/>
            <person name="Yoshinaga Y."/>
            <person name="Zwiers L.-H."/>
            <person name="Turgeon B.G."/>
            <person name="Goodwin S.B."/>
            <person name="Spatafora J.W."/>
            <person name="Crous P.W."/>
            <person name="Grigoriev I.V."/>
        </authorList>
    </citation>
    <scope>NUCLEOTIDE SEQUENCE</scope>
    <source>
        <strain evidence="3">IPT5</strain>
    </source>
</reference>
<dbReference type="OrthoDB" id="3689315at2759"/>
<keyword evidence="1" id="KW-1133">Transmembrane helix</keyword>